<feature type="transmembrane region" description="Helical" evidence="1">
    <location>
        <begin position="150"/>
        <end position="168"/>
    </location>
</feature>
<proteinExistence type="predicted"/>
<evidence type="ECO:0000256" key="1">
    <source>
        <dbReference type="SAM" id="Phobius"/>
    </source>
</evidence>
<keyword evidence="3" id="KW-1185">Reference proteome</keyword>
<keyword evidence="1" id="KW-0472">Membrane</keyword>
<comment type="caution">
    <text evidence="2">The sequence shown here is derived from an EMBL/GenBank/DDBJ whole genome shotgun (WGS) entry which is preliminary data.</text>
</comment>
<organism evidence="2 3">
    <name type="scientific">Ilex paraguariensis</name>
    <name type="common">yerba mate</name>
    <dbReference type="NCBI Taxonomy" id="185542"/>
    <lineage>
        <taxon>Eukaryota</taxon>
        <taxon>Viridiplantae</taxon>
        <taxon>Streptophyta</taxon>
        <taxon>Embryophyta</taxon>
        <taxon>Tracheophyta</taxon>
        <taxon>Spermatophyta</taxon>
        <taxon>Magnoliopsida</taxon>
        <taxon>eudicotyledons</taxon>
        <taxon>Gunneridae</taxon>
        <taxon>Pentapetalae</taxon>
        <taxon>asterids</taxon>
        <taxon>campanulids</taxon>
        <taxon>Aquifoliales</taxon>
        <taxon>Aquifoliaceae</taxon>
        <taxon>Ilex</taxon>
    </lineage>
</organism>
<dbReference type="AlphaFoldDB" id="A0ABC8T6S6"/>
<reference evidence="2 3" key="1">
    <citation type="submission" date="2024-02" db="EMBL/GenBank/DDBJ databases">
        <authorList>
            <person name="Vignale AGUSTIN F."/>
            <person name="Sosa J E."/>
            <person name="Modenutti C."/>
        </authorList>
    </citation>
    <scope>NUCLEOTIDE SEQUENCE [LARGE SCALE GENOMIC DNA]</scope>
</reference>
<name>A0ABC8T6S6_9AQUA</name>
<keyword evidence="1" id="KW-1133">Transmembrane helix</keyword>
<dbReference type="EMBL" id="CAUOFW020004325">
    <property type="protein sequence ID" value="CAK9165127.1"/>
    <property type="molecule type" value="Genomic_DNA"/>
</dbReference>
<dbReference type="Proteomes" id="UP001642360">
    <property type="component" value="Unassembled WGS sequence"/>
</dbReference>
<accession>A0ABC8T6S6</accession>
<evidence type="ECO:0000313" key="3">
    <source>
        <dbReference type="Proteomes" id="UP001642360"/>
    </source>
</evidence>
<sequence length="171" mass="18811">VSKDVFKALGSYMSMKREYDILTEIRNVLWSELEVQRDAVEHKDTLAAKLTDDLTTKFVVGYLAFQRQPIRRYSNLVFDDFEPAYDNEEVSRAEGEAGDLAPSAPELAPGGTKVPLPIIVEVLAQEVFSALAISTILIPDPTTGVADLPLLLLMLLLVLPFSVMSLLTSGL</sequence>
<evidence type="ECO:0000313" key="2">
    <source>
        <dbReference type="EMBL" id="CAK9165127.1"/>
    </source>
</evidence>
<keyword evidence="1" id="KW-0812">Transmembrane</keyword>
<protein>
    <submittedName>
        <fullName evidence="2">Uncharacterized protein</fullName>
    </submittedName>
</protein>
<feature type="non-terminal residue" evidence="2">
    <location>
        <position position="1"/>
    </location>
</feature>
<gene>
    <name evidence="2" type="ORF">ILEXP_LOCUS34274</name>
</gene>